<dbReference type="EMBL" id="FNQG01000014">
    <property type="protein sequence ID" value="SEA31216.1"/>
    <property type="molecule type" value="Genomic_DNA"/>
</dbReference>
<accession>A0A1H4A5H8</accession>
<dbReference type="AlphaFoldDB" id="A0A1H4A5H8"/>
<protein>
    <submittedName>
        <fullName evidence="1">Uncharacterized protein</fullName>
    </submittedName>
</protein>
<evidence type="ECO:0000313" key="1">
    <source>
        <dbReference type="EMBL" id="SEA31216.1"/>
    </source>
</evidence>
<proteinExistence type="predicted"/>
<evidence type="ECO:0000313" key="2">
    <source>
        <dbReference type="Proteomes" id="UP000183469"/>
    </source>
</evidence>
<reference evidence="1 2" key="1">
    <citation type="submission" date="2016-10" db="EMBL/GenBank/DDBJ databases">
        <authorList>
            <person name="de Groot N.N."/>
        </authorList>
    </citation>
    <scope>NUCLEOTIDE SEQUENCE [LARGE SCALE GENOMIC DNA]</scope>
    <source>
        <strain evidence="1 2">DSM 2872</strain>
    </source>
</reference>
<dbReference type="InterPro" id="IPR003791">
    <property type="entry name" value="UPF0178"/>
</dbReference>
<gene>
    <name evidence="1" type="ORF">SAMN05660648_02739</name>
</gene>
<sequence>MALGKRAYAMHQNGWQYTNENIERLLMERHLAKKACRASGKHHLKGPRRRSDEDNLQFKVKLESLLTNLLERVDNL</sequence>
<dbReference type="Pfam" id="PF02639">
    <property type="entry name" value="DUF188"/>
    <property type="match status" value="1"/>
</dbReference>
<name>A0A1H4A5H8_SELRU</name>
<organism evidence="1 2">
    <name type="scientific">Selenomonas ruminantium</name>
    <dbReference type="NCBI Taxonomy" id="971"/>
    <lineage>
        <taxon>Bacteria</taxon>
        <taxon>Bacillati</taxon>
        <taxon>Bacillota</taxon>
        <taxon>Negativicutes</taxon>
        <taxon>Selenomonadales</taxon>
        <taxon>Selenomonadaceae</taxon>
        <taxon>Selenomonas</taxon>
    </lineage>
</organism>
<dbReference type="Proteomes" id="UP000183469">
    <property type="component" value="Unassembled WGS sequence"/>
</dbReference>